<keyword evidence="1" id="KW-0732">Signal</keyword>
<evidence type="ECO:0000313" key="3">
    <source>
        <dbReference type="Proteomes" id="UP000761264"/>
    </source>
</evidence>
<reference evidence="2" key="1">
    <citation type="submission" date="2020-03" db="EMBL/GenBank/DDBJ databases">
        <title>Genome of Pelagibius litoralis DSM 21314T.</title>
        <authorList>
            <person name="Wang G."/>
        </authorList>
    </citation>
    <scope>NUCLEOTIDE SEQUENCE</scope>
    <source>
        <strain evidence="2">DSM 21314</strain>
    </source>
</reference>
<dbReference type="PROSITE" id="PS51257">
    <property type="entry name" value="PROKAR_LIPOPROTEIN"/>
    <property type="match status" value="1"/>
</dbReference>
<protein>
    <submittedName>
        <fullName evidence="2">Uncharacterized protein</fullName>
    </submittedName>
</protein>
<dbReference type="RefSeq" id="WP_167221032.1">
    <property type="nucleotide sequence ID" value="NZ_JAAQPH010000002.1"/>
</dbReference>
<keyword evidence="3" id="KW-1185">Reference proteome</keyword>
<feature type="signal peptide" evidence="1">
    <location>
        <begin position="1"/>
        <end position="18"/>
    </location>
</feature>
<organism evidence="2 3">
    <name type="scientific">Pelagibius litoralis</name>
    <dbReference type="NCBI Taxonomy" id="374515"/>
    <lineage>
        <taxon>Bacteria</taxon>
        <taxon>Pseudomonadati</taxon>
        <taxon>Pseudomonadota</taxon>
        <taxon>Alphaproteobacteria</taxon>
        <taxon>Rhodospirillales</taxon>
        <taxon>Rhodovibrionaceae</taxon>
        <taxon>Pelagibius</taxon>
    </lineage>
</organism>
<gene>
    <name evidence="2" type="ORF">HBA54_02480</name>
</gene>
<sequence>MRRFAVMLGLVLATGACAGGEMVSGTLPSGDAACQVDRAGLCDARENVLIAMASGRAIAQDAVVEEEVLEEQRGGFISVGGFQVDFGFEFSTMVNGSSQLTTVLTLNDIISGNGIVPNLNSISVSNGAAGGTDIIHAAGPDGISATILNSQDGVQIENVSTLAIDIIGLRNVRKGGRALGNGRRMPMETQQSIIRSLAR</sequence>
<proteinExistence type="predicted"/>
<accession>A0A967C2Z2</accession>
<dbReference type="EMBL" id="JAAQPH010000002">
    <property type="protein sequence ID" value="NIA67449.1"/>
    <property type="molecule type" value="Genomic_DNA"/>
</dbReference>
<evidence type="ECO:0000313" key="2">
    <source>
        <dbReference type="EMBL" id="NIA67449.1"/>
    </source>
</evidence>
<name>A0A967C2Z2_9PROT</name>
<dbReference type="AlphaFoldDB" id="A0A967C2Z2"/>
<evidence type="ECO:0000256" key="1">
    <source>
        <dbReference type="SAM" id="SignalP"/>
    </source>
</evidence>
<dbReference type="Proteomes" id="UP000761264">
    <property type="component" value="Unassembled WGS sequence"/>
</dbReference>
<feature type="chain" id="PRO_5037353338" evidence="1">
    <location>
        <begin position="19"/>
        <end position="199"/>
    </location>
</feature>
<comment type="caution">
    <text evidence="2">The sequence shown here is derived from an EMBL/GenBank/DDBJ whole genome shotgun (WGS) entry which is preliminary data.</text>
</comment>